<dbReference type="OrthoDB" id="9799836at2"/>
<feature type="domain" description="YlxR" evidence="1">
    <location>
        <begin position="29"/>
        <end position="97"/>
    </location>
</feature>
<organism evidence="2 3">
    <name type="scientific">Formicincola oecophyllae</name>
    <dbReference type="NCBI Taxonomy" id="2558361"/>
    <lineage>
        <taxon>Bacteria</taxon>
        <taxon>Pseudomonadati</taxon>
        <taxon>Pseudomonadota</taxon>
        <taxon>Alphaproteobacteria</taxon>
        <taxon>Acetobacterales</taxon>
        <taxon>Acetobacteraceae</taxon>
        <taxon>Formicincola</taxon>
    </lineage>
</organism>
<dbReference type="PANTHER" id="PTHR34215:SF1">
    <property type="entry name" value="YLXR DOMAIN-CONTAINING PROTEIN"/>
    <property type="match status" value="1"/>
</dbReference>
<evidence type="ECO:0000259" key="1">
    <source>
        <dbReference type="Pfam" id="PF04296"/>
    </source>
</evidence>
<dbReference type="PANTHER" id="PTHR34215">
    <property type="entry name" value="BLL0784 PROTEIN"/>
    <property type="match status" value="1"/>
</dbReference>
<name>A0A4Y6UEG3_9PROT</name>
<evidence type="ECO:0000313" key="3">
    <source>
        <dbReference type="Proteomes" id="UP000318709"/>
    </source>
</evidence>
<reference evidence="2 3" key="1">
    <citation type="submission" date="2019-03" db="EMBL/GenBank/DDBJ databases">
        <title>The complete genome sequence of Swingsia_sp. F3b2 LMG30590(T).</title>
        <authorList>
            <person name="Chua K.-O."/>
            <person name="Chan K.-G."/>
            <person name="See-Too W.-S."/>
        </authorList>
    </citation>
    <scope>NUCLEOTIDE SEQUENCE [LARGE SCALE GENOMIC DNA]</scope>
    <source>
        <strain evidence="2 3">F3b2</strain>
    </source>
</reference>
<dbReference type="InterPro" id="IPR029064">
    <property type="entry name" value="Ribosomal_eL30-like_sf"/>
</dbReference>
<accession>A0A4Y6UEG3</accession>
<proteinExistence type="predicted"/>
<dbReference type="KEGG" id="swf:E3E12_05495"/>
<keyword evidence="3" id="KW-1185">Reference proteome</keyword>
<sequence>MRQELSAAAVDGALSVDEGVHQANTVRWRRCILTREVGPSEKMLRFVASPDGTLYPDLAGVLPGRGMWVKAEGKVLASPKLAGAFRKAARGMVKLPEEPARMVADGLARRIQEGIALGRKAGKAVCGFQKCRERLVGRAVGLVLCAQGASKAECERLLSGCGAIPVAMVDEKILACAFGRQGAVYGVMAPGPLAQRVMTDCEKLAGLAGNGLLAPGGAGKEQAER</sequence>
<dbReference type="InterPro" id="IPR037465">
    <property type="entry name" value="YlxR"/>
</dbReference>
<dbReference type="InterPro" id="IPR007393">
    <property type="entry name" value="YlxR_dom"/>
</dbReference>
<dbReference type="Gene3D" id="3.30.1230.10">
    <property type="entry name" value="YlxR-like"/>
    <property type="match status" value="1"/>
</dbReference>
<protein>
    <submittedName>
        <fullName evidence="2">DUF448 domain-containing protein</fullName>
    </submittedName>
</protein>
<dbReference type="InterPro" id="IPR035931">
    <property type="entry name" value="YlxR-like_sf"/>
</dbReference>
<evidence type="ECO:0000313" key="2">
    <source>
        <dbReference type="EMBL" id="QDH14415.1"/>
    </source>
</evidence>
<dbReference type="Pfam" id="PF04296">
    <property type="entry name" value="YlxR"/>
    <property type="match status" value="1"/>
</dbReference>
<dbReference type="Gene3D" id="3.30.1330.30">
    <property type="match status" value="1"/>
</dbReference>
<dbReference type="EMBL" id="CP038231">
    <property type="protein sequence ID" value="QDH14415.1"/>
    <property type="molecule type" value="Genomic_DNA"/>
</dbReference>
<dbReference type="Proteomes" id="UP000318709">
    <property type="component" value="Chromosome"/>
</dbReference>
<dbReference type="AlphaFoldDB" id="A0A4Y6UEG3"/>
<gene>
    <name evidence="2" type="ORF">E3E12_05495</name>
</gene>
<dbReference type="SUPFAM" id="SSF64376">
    <property type="entry name" value="YlxR-like"/>
    <property type="match status" value="1"/>
</dbReference>